<dbReference type="PATRIC" id="fig|1179773.3.peg.8226"/>
<evidence type="ECO:0000259" key="1">
    <source>
        <dbReference type="Pfam" id="PF12770"/>
    </source>
</evidence>
<organism evidence="2 3">
    <name type="scientific">Saccharothrix espanaensis (strain ATCC 51144 / DSM 44229 / JCM 9112 / NBRC 15066 / NRRL 15764)</name>
    <dbReference type="NCBI Taxonomy" id="1179773"/>
    <lineage>
        <taxon>Bacteria</taxon>
        <taxon>Bacillati</taxon>
        <taxon>Actinomycetota</taxon>
        <taxon>Actinomycetes</taxon>
        <taxon>Pseudonocardiales</taxon>
        <taxon>Pseudonocardiaceae</taxon>
        <taxon>Saccharothrix</taxon>
    </lineage>
</organism>
<dbReference type="Gene3D" id="1.25.40.10">
    <property type="entry name" value="Tetratricopeptide repeat domain"/>
    <property type="match status" value="1"/>
</dbReference>
<dbReference type="eggNOG" id="COG0457">
    <property type="taxonomic scope" value="Bacteria"/>
</dbReference>
<dbReference type="BioCyc" id="SESP1179773:BN6_RS39460-MONOMER"/>
<dbReference type="STRING" id="1179773.BN6_81510"/>
<dbReference type="EMBL" id="HE804045">
    <property type="protein sequence ID" value="CCH35368.1"/>
    <property type="molecule type" value="Genomic_DNA"/>
</dbReference>
<gene>
    <name evidence="2" type="ordered locus">BN6_81510</name>
</gene>
<evidence type="ECO:0000313" key="2">
    <source>
        <dbReference type="EMBL" id="CCH35368.1"/>
    </source>
</evidence>
<keyword evidence="3" id="KW-1185">Reference proteome</keyword>
<sequence>MTPAPHHERALALVEQGRLRAAHHLTTRTLAGGDDPEVHLTAAWIALDRGDAETCARHLDATAFTGLARARAQCLRGLLLCQQEAPRRAAAGLTLAVRSLRRHGDRRWLANALTGRGIARAHAGDPVGADADFTAAHALLTALDEPVRAAMCLHNRGFAAMLAGRTPTALRHYEQAAREGLRTSSRPEALVDRAQALLDIGLVREARDVLHPAITLLTGCDRGSRLPEALLLAARCAVRDNDSRAARGYADHAEALFTAQGRTRWIPAAQAAALQAGRPGTPARTARTCAEQGHHDEAAELHLTTAPDRIPRHRGTPRSRAIGWLARARTATTRRAAAAACHAGLRLHTADTWPGTELADTALDHALSCQDARAVVRWAERRHTQTPAPTTDTARPLTELRSARTRGDHARIVALEREVRRLSLAAGTTQRPPVRLDELADALDENAMLVFVHHRSRLVAVSITAGRFRLHDLGDARTTAAHATSLELKENRPAVDHLNALLTPAGERPLVIVPSQEVARVPWAALPAARGRPVSVAPSATDWLAASRTPLAVDRRLWVAGPNLGFAEQEIDALQRAHGGERAGTAASALSEMARADVVHIAAHGVRRTDLPLFSHLELEGGPLHGYDFDHLRNAPSVVVLSACDSGLANALVRRGVRAVVASVRPVPDDRVVGLMLDLHAHLDTPAQTLAQAQEKHGDLGFTCVGAG</sequence>
<dbReference type="eggNOG" id="COG4995">
    <property type="taxonomic scope" value="Bacteria"/>
</dbReference>
<dbReference type="InterPro" id="IPR024983">
    <property type="entry name" value="CHAT_dom"/>
</dbReference>
<evidence type="ECO:0000313" key="3">
    <source>
        <dbReference type="Proteomes" id="UP000006281"/>
    </source>
</evidence>
<name>K0KFR0_SACES</name>
<dbReference type="InterPro" id="IPR011990">
    <property type="entry name" value="TPR-like_helical_dom_sf"/>
</dbReference>
<dbReference type="RefSeq" id="WP_015105475.1">
    <property type="nucleotide sequence ID" value="NC_019673.1"/>
</dbReference>
<dbReference type="HOGENOM" id="CLU_009955_0_0_11"/>
<dbReference type="KEGG" id="sesp:BN6_81510"/>
<protein>
    <recommendedName>
        <fullName evidence="1">CHAT domain-containing protein</fullName>
    </recommendedName>
</protein>
<reference evidence="2 3" key="1">
    <citation type="journal article" date="2012" name="BMC Genomics">
        <title>Complete genome sequence of Saccharothrix espanaensis DSM 44229T and comparison to the other completely sequenced Pseudonocardiaceae.</title>
        <authorList>
            <person name="Strobel T."/>
            <person name="Al-Dilaimi A."/>
            <person name="Blom J."/>
            <person name="Gessner A."/>
            <person name="Kalinowski J."/>
            <person name="Luzhetska M."/>
            <person name="Puhler A."/>
            <person name="Szczepanowski R."/>
            <person name="Bechthold A."/>
            <person name="Ruckert C."/>
        </authorList>
    </citation>
    <scope>NUCLEOTIDE SEQUENCE [LARGE SCALE GENOMIC DNA]</scope>
    <source>
        <strain evidence="3">ATCC 51144 / DSM 44229 / JCM 9112 / NBRC 15066 / NRRL 15764</strain>
    </source>
</reference>
<feature type="domain" description="CHAT" evidence="1">
    <location>
        <begin position="500"/>
        <end position="694"/>
    </location>
</feature>
<dbReference type="Pfam" id="PF12770">
    <property type="entry name" value="CHAT"/>
    <property type="match status" value="1"/>
</dbReference>
<dbReference type="OrthoDB" id="9761935at2"/>
<dbReference type="Proteomes" id="UP000006281">
    <property type="component" value="Chromosome"/>
</dbReference>
<dbReference type="AlphaFoldDB" id="K0KFR0"/>
<proteinExistence type="predicted"/>
<dbReference type="SUPFAM" id="SSF48452">
    <property type="entry name" value="TPR-like"/>
    <property type="match status" value="2"/>
</dbReference>
<accession>K0KFR0</accession>